<keyword evidence="3" id="KW-1185">Reference proteome</keyword>
<feature type="non-terminal residue" evidence="2">
    <location>
        <position position="1"/>
    </location>
</feature>
<reference evidence="2 3" key="1">
    <citation type="journal article" date="2018" name="Front. Plant Sci.">
        <title>Red Clover (Trifolium pratense) and Zigzag Clover (T. medium) - A Picture of Genomic Similarities and Differences.</title>
        <authorList>
            <person name="Dluhosova J."/>
            <person name="Istvanek J."/>
            <person name="Nedelnik J."/>
            <person name="Repkova J."/>
        </authorList>
    </citation>
    <scope>NUCLEOTIDE SEQUENCE [LARGE SCALE GENOMIC DNA]</scope>
    <source>
        <strain evidence="3">cv. 10/8</strain>
        <tissue evidence="2">Leaf</tissue>
    </source>
</reference>
<proteinExistence type="predicted"/>
<feature type="region of interest" description="Disordered" evidence="1">
    <location>
        <begin position="1"/>
        <end position="24"/>
    </location>
</feature>
<dbReference type="EMBL" id="LXQA010254466">
    <property type="protein sequence ID" value="MCI38328.1"/>
    <property type="molecule type" value="Genomic_DNA"/>
</dbReference>
<evidence type="ECO:0000256" key="1">
    <source>
        <dbReference type="SAM" id="MobiDB-lite"/>
    </source>
</evidence>
<organism evidence="2 3">
    <name type="scientific">Trifolium medium</name>
    <dbReference type="NCBI Taxonomy" id="97028"/>
    <lineage>
        <taxon>Eukaryota</taxon>
        <taxon>Viridiplantae</taxon>
        <taxon>Streptophyta</taxon>
        <taxon>Embryophyta</taxon>
        <taxon>Tracheophyta</taxon>
        <taxon>Spermatophyta</taxon>
        <taxon>Magnoliopsida</taxon>
        <taxon>eudicotyledons</taxon>
        <taxon>Gunneridae</taxon>
        <taxon>Pentapetalae</taxon>
        <taxon>rosids</taxon>
        <taxon>fabids</taxon>
        <taxon>Fabales</taxon>
        <taxon>Fabaceae</taxon>
        <taxon>Papilionoideae</taxon>
        <taxon>50 kb inversion clade</taxon>
        <taxon>NPAAA clade</taxon>
        <taxon>Hologalegina</taxon>
        <taxon>IRL clade</taxon>
        <taxon>Trifolieae</taxon>
        <taxon>Trifolium</taxon>
    </lineage>
</organism>
<evidence type="ECO:0000313" key="3">
    <source>
        <dbReference type="Proteomes" id="UP000265520"/>
    </source>
</evidence>
<evidence type="ECO:0000313" key="2">
    <source>
        <dbReference type="EMBL" id="MCI38328.1"/>
    </source>
</evidence>
<protein>
    <submittedName>
        <fullName evidence="2">Uncharacterized protein</fullName>
    </submittedName>
</protein>
<feature type="compositionally biased region" description="Polar residues" evidence="1">
    <location>
        <begin position="14"/>
        <end position="24"/>
    </location>
</feature>
<accession>A0A392RNU6</accession>
<name>A0A392RNU6_9FABA</name>
<comment type="caution">
    <text evidence="2">The sequence shown here is derived from an EMBL/GenBank/DDBJ whole genome shotgun (WGS) entry which is preliminary data.</text>
</comment>
<dbReference type="AlphaFoldDB" id="A0A392RNU6"/>
<dbReference type="Proteomes" id="UP000265520">
    <property type="component" value="Unassembled WGS sequence"/>
</dbReference>
<sequence length="24" mass="2602">VSFLSVPEAHNQHQDTSYLTGGTI</sequence>